<comment type="similarity">
    <text evidence="2">Belongs to the ABC transporter superfamily.</text>
</comment>
<dbReference type="InterPro" id="IPR003593">
    <property type="entry name" value="AAA+_ATPase"/>
</dbReference>
<dbReference type="CDD" id="cd03230">
    <property type="entry name" value="ABC_DR_subfamily_A"/>
    <property type="match status" value="1"/>
</dbReference>
<evidence type="ECO:0000259" key="6">
    <source>
        <dbReference type="PROSITE" id="PS50893"/>
    </source>
</evidence>
<evidence type="ECO:0000313" key="8">
    <source>
        <dbReference type="Proteomes" id="UP000002565"/>
    </source>
</evidence>
<feature type="domain" description="ABC transporter" evidence="6">
    <location>
        <begin position="26"/>
        <end position="252"/>
    </location>
</feature>
<sequence length="331" mass="36086">MTEHRNAEKRHLQTGMATFGTGSETVVLDKVTKSYGGFNAISDASFRLMAGENIALVGHNGAGKTTMIKLMLGLIRPTKGAVRVLGEDPAAGAFAARLRLGYLPEHVSFNMALTGAETLGFYARLKQVPFGQADALLERVGLAHAADRRVGTYSKGMRQRLGLAQALLGQPAVLLLDEPTTGLDPALRQSFYEILESLRQEGTTILMSSHALTELETKVGRVIIANKGKVIADGSIDALRRISRLPMRTRVEVNDVSCLPVETGNLLLRWHRLGPDLYETEAPAEGKMELVRRIVAMNDKLNELDIIPPTLDELYAHFLNMGDMAVQEAAE</sequence>
<evidence type="ECO:0000313" key="7">
    <source>
        <dbReference type="EMBL" id="ACD74346.1"/>
    </source>
</evidence>
<dbReference type="KEGG" id="bmc:BAbS19_II08550"/>
<dbReference type="PANTHER" id="PTHR42939:SF1">
    <property type="entry name" value="ABC TRANSPORTER ATP-BINDING PROTEIN ALBC-RELATED"/>
    <property type="match status" value="1"/>
</dbReference>
<dbReference type="GO" id="GO:0005524">
    <property type="term" value="F:ATP binding"/>
    <property type="evidence" value="ECO:0007669"/>
    <property type="project" value="UniProtKB-KW"/>
</dbReference>
<keyword evidence="4" id="KW-0547">Nucleotide-binding</keyword>
<evidence type="ECO:0000256" key="2">
    <source>
        <dbReference type="ARBA" id="ARBA00005417"/>
    </source>
</evidence>
<name>A0A0F6AVG4_BRUA1</name>
<evidence type="ECO:0000256" key="5">
    <source>
        <dbReference type="ARBA" id="ARBA00022840"/>
    </source>
</evidence>
<dbReference type="SMART" id="SM00382">
    <property type="entry name" value="AAA"/>
    <property type="match status" value="1"/>
</dbReference>
<keyword evidence="3" id="KW-0813">Transport</keyword>
<protein>
    <submittedName>
        <fullName evidence="7">Copper transport ATP-binding protein NOSF</fullName>
    </submittedName>
</protein>
<dbReference type="InterPro" id="IPR051782">
    <property type="entry name" value="ABC_Transporter_VariousFunc"/>
</dbReference>
<dbReference type="InterPro" id="IPR027417">
    <property type="entry name" value="P-loop_NTPase"/>
</dbReference>
<evidence type="ECO:0000256" key="3">
    <source>
        <dbReference type="ARBA" id="ARBA00022448"/>
    </source>
</evidence>
<evidence type="ECO:0000256" key="1">
    <source>
        <dbReference type="ARBA" id="ARBA00004533"/>
    </source>
</evidence>
<dbReference type="GeneID" id="93015240"/>
<dbReference type="HOGENOM" id="CLU_000604_1_2_5"/>
<dbReference type="PROSITE" id="PS00211">
    <property type="entry name" value="ABC_TRANSPORTER_1"/>
    <property type="match status" value="1"/>
</dbReference>
<dbReference type="Gene3D" id="3.40.50.300">
    <property type="entry name" value="P-loop containing nucleotide triphosphate hydrolases"/>
    <property type="match status" value="1"/>
</dbReference>
<proteinExistence type="inferred from homology"/>
<dbReference type="AlphaFoldDB" id="A0A0F6AVG4"/>
<dbReference type="PANTHER" id="PTHR42939">
    <property type="entry name" value="ABC TRANSPORTER ATP-BINDING PROTEIN ALBC-RELATED"/>
    <property type="match status" value="1"/>
</dbReference>
<dbReference type="SUPFAM" id="SSF52540">
    <property type="entry name" value="P-loop containing nucleoside triphosphate hydrolases"/>
    <property type="match status" value="1"/>
</dbReference>
<dbReference type="InterPro" id="IPR003439">
    <property type="entry name" value="ABC_transporter-like_ATP-bd"/>
</dbReference>
<evidence type="ECO:0000256" key="4">
    <source>
        <dbReference type="ARBA" id="ARBA00022741"/>
    </source>
</evidence>
<gene>
    <name evidence="7" type="ordered locus">BAbS19_II08550</name>
</gene>
<dbReference type="GO" id="GO:0016887">
    <property type="term" value="F:ATP hydrolysis activity"/>
    <property type="evidence" value="ECO:0007669"/>
    <property type="project" value="InterPro"/>
</dbReference>
<dbReference type="Pfam" id="PF00005">
    <property type="entry name" value="ABC_tran"/>
    <property type="match status" value="1"/>
</dbReference>
<keyword evidence="5 7" id="KW-0067">ATP-binding</keyword>
<dbReference type="InterPro" id="IPR017871">
    <property type="entry name" value="ABC_transporter-like_CS"/>
</dbReference>
<comment type="subcellular location">
    <subcellularLocation>
        <location evidence="1">Cell inner membrane</location>
    </subcellularLocation>
</comment>
<reference evidence="7 8" key="1">
    <citation type="journal article" date="2008" name="PLoS ONE">
        <title>Genome sequence of Brucella abortus vaccine strain S19 compared to virulent strains yields candidate virulence genes.</title>
        <authorList>
            <person name="Crasta O.R."/>
            <person name="Folkerts O."/>
            <person name="Fei Z."/>
            <person name="Mane S.P."/>
            <person name="Evans C."/>
            <person name="Martino-Catt S."/>
            <person name="Bricker B."/>
            <person name="Yu G."/>
            <person name="Du L."/>
            <person name="Sobral B.W."/>
        </authorList>
    </citation>
    <scope>NUCLEOTIDE SEQUENCE [LARGE SCALE GENOMIC DNA]</scope>
    <source>
        <strain evidence="7 8">S19</strain>
    </source>
</reference>
<dbReference type="Proteomes" id="UP000002565">
    <property type="component" value="Chromosome 2"/>
</dbReference>
<dbReference type="EMBL" id="CP000888">
    <property type="protein sequence ID" value="ACD74346.1"/>
    <property type="molecule type" value="Genomic_DNA"/>
</dbReference>
<dbReference type="GO" id="GO:0005886">
    <property type="term" value="C:plasma membrane"/>
    <property type="evidence" value="ECO:0007669"/>
    <property type="project" value="UniProtKB-SubCell"/>
</dbReference>
<organism evidence="7 8">
    <name type="scientific">Brucella abortus (strain S19)</name>
    <dbReference type="NCBI Taxonomy" id="430066"/>
    <lineage>
        <taxon>Bacteria</taxon>
        <taxon>Pseudomonadati</taxon>
        <taxon>Pseudomonadota</taxon>
        <taxon>Alphaproteobacteria</taxon>
        <taxon>Hyphomicrobiales</taxon>
        <taxon>Brucellaceae</taxon>
        <taxon>Brucella/Ochrobactrum group</taxon>
        <taxon>Brucella</taxon>
    </lineage>
</organism>
<dbReference type="PROSITE" id="PS50893">
    <property type="entry name" value="ABC_TRANSPORTER_2"/>
    <property type="match status" value="1"/>
</dbReference>
<accession>A0A0F6AVG4</accession>
<dbReference type="RefSeq" id="WP_002970766.1">
    <property type="nucleotide sequence ID" value="NC_010740.1"/>
</dbReference>